<dbReference type="EMBL" id="UZAN01042576">
    <property type="protein sequence ID" value="VDP76283.1"/>
    <property type="molecule type" value="Genomic_DNA"/>
</dbReference>
<sequence>MNPKIYDGSSKSASAVASAKGKPSTPVVRQSSTSTPTAVTKPIPTDSVTSCTVTLQPITNIESELSILTTNHQTSTTNTVPSTPPVSSASVTVNLQQAIRSMLESKSGKPPAHTERATPHCSHAEPSQGLPGGSPPCIQSSVQIKSSTPAPSTNVAMVSPSKPSSAKPSSLVQPVNASVSRSTLAQLSAVLTQTNRTASTTVGGNHSALIRSTDAAHLHSTVPSSNLPSNGPDTSTIRPMNREQPRSVGLGVPENSVRITAVRRQTAPVVFNRGPRSTQPATLNITTSVAQRTESQHSPTVAGVSVTGAYDKQVRQQLLYQSAAVALSAAQIDQLQQRAVSTSARPNPSVNCNSWLAATALLLQRPQPPPAHQQIPTTTSYQLSRESGAPNSTPNTHSGNQSTKGVASSSPRTVNPAFTNPG</sequence>
<evidence type="ECO:0000313" key="2">
    <source>
        <dbReference type="EMBL" id="VDP76283.1"/>
    </source>
</evidence>
<feature type="compositionally biased region" description="Low complexity" evidence="1">
    <location>
        <begin position="159"/>
        <end position="170"/>
    </location>
</feature>
<name>A0A183AFG0_9TREM</name>
<feature type="region of interest" description="Disordered" evidence="1">
    <location>
        <begin position="219"/>
        <end position="250"/>
    </location>
</feature>
<dbReference type="Proteomes" id="UP000272942">
    <property type="component" value="Unassembled WGS sequence"/>
</dbReference>
<evidence type="ECO:0000313" key="3">
    <source>
        <dbReference type="Proteomes" id="UP000272942"/>
    </source>
</evidence>
<evidence type="ECO:0000313" key="4">
    <source>
        <dbReference type="WBParaSite" id="ECPE_0000570801-mRNA-1"/>
    </source>
</evidence>
<dbReference type="AlphaFoldDB" id="A0A183AFG0"/>
<feature type="compositionally biased region" description="Polar residues" evidence="1">
    <location>
        <begin position="27"/>
        <end position="38"/>
    </location>
</feature>
<proteinExistence type="predicted"/>
<feature type="region of interest" description="Disordered" evidence="1">
    <location>
        <begin position="367"/>
        <end position="422"/>
    </location>
</feature>
<organism evidence="4">
    <name type="scientific">Echinostoma caproni</name>
    <dbReference type="NCBI Taxonomy" id="27848"/>
    <lineage>
        <taxon>Eukaryota</taxon>
        <taxon>Metazoa</taxon>
        <taxon>Spiralia</taxon>
        <taxon>Lophotrochozoa</taxon>
        <taxon>Platyhelminthes</taxon>
        <taxon>Trematoda</taxon>
        <taxon>Digenea</taxon>
        <taxon>Plagiorchiida</taxon>
        <taxon>Echinostomata</taxon>
        <taxon>Echinostomatoidea</taxon>
        <taxon>Echinostomatidae</taxon>
        <taxon>Echinostoma</taxon>
    </lineage>
</organism>
<dbReference type="WBParaSite" id="ECPE_0000570801-mRNA-1">
    <property type="protein sequence ID" value="ECPE_0000570801-mRNA-1"/>
    <property type="gene ID" value="ECPE_0000570801"/>
</dbReference>
<feature type="compositionally biased region" description="Polar residues" evidence="1">
    <location>
        <begin position="221"/>
        <end position="238"/>
    </location>
</feature>
<feature type="compositionally biased region" description="Polar residues" evidence="1">
    <location>
        <begin position="137"/>
        <end position="156"/>
    </location>
</feature>
<feature type="region of interest" description="Disordered" evidence="1">
    <location>
        <begin position="1"/>
        <end position="49"/>
    </location>
</feature>
<protein>
    <submittedName>
        <fullName evidence="4">Flocculation protein FLO11-like</fullName>
    </submittedName>
</protein>
<feature type="compositionally biased region" description="Polar residues" evidence="1">
    <location>
        <begin position="380"/>
        <end position="422"/>
    </location>
</feature>
<accession>A0A183AFG0</accession>
<gene>
    <name evidence="2" type="ORF">ECPE_LOCUS5695</name>
</gene>
<keyword evidence="3" id="KW-1185">Reference proteome</keyword>
<feature type="region of interest" description="Disordered" evidence="1">
    <location>
        <begin position="104"/>
        <end position="173"/>
    </location>
</feature>
<dbReference type="OrthoDB" id="6285901at2759"/>
<feature type="compositionally biased region" description="Low complexity" evidence="1">
    <location>
        <begin position="9"/>
        <end position="24"/>
    </location>
</feature>
<evidence type="ECO:0000256" key="1">
    <source>
        <dbReference type="SAM" id="MobiDB-lite"/>
    </source>
</evidence>
<reference evidence="4" key="1">
    <citation type="submission" date="2016-06" db="UniProtKB">
        <authorList>
            <consortium name="WormBaseParasite"/>
        </authorList>
    </citation>
    <scope>IDENTIFICATION</scope>
</reference>
<reference evidence="2 3" key="2">
    <citation type="submission" date="2018-11" db="EMBL/GenBank/DDBJ databases">
        <authorList>
            <consortium name="Pathogen Informatics"/>
        </authorList>
    </citation>
    <scope>NUCLEOTIDE SEQUENCE [LARGE SCALE GENOMIC DNA]</scope>
    <source>
        <strain evidence="2 3">Egypt</strain>
    </source>
</reference>